<keyword evidence="3 12" id="KW-0812">Transmembrane</keyword>
<evidence type="ECO:0000256" key="4">
    <source>
        <dbReference type="ARBA" id="ARBA00022729"/>
    </source>
</evidence>
<evidence type="ECO:0000259" key="14">
    <source>
        <dbReference type="PROSITE" id="PS50835"/>
    </source>
</evidence>
<evidence type="ECO:0000256" key="3">
    <source>
        <dbReference type="ARBA" id="ARBA00022692"/>
    </source>
</evidence>
<proteinExistence type="inferred from homology"/>
<dbReference type="InterPro" id="IPR036179">
    <property type="entry name" value="Ig-like_dom_sf"/>
</dbReference>
<protein>
    <submittedName>
        <fullName evidence="15">MHC class I alpha chain 1</fullName>
    </submittedName>
</protein>
<dbReference type="InterPro" id="IPR013783">
    <property type="entry name" value="Ig-like_fold"/>
</dbReference>
<dbReference type="CDD" id="cd21029">
    <property type="entry name" value="IgC1_CD1"/>
    <property type="match status" value="1"/>
</dbReference>
<dbReference type="AlphaFoldDB" id="B5BSB9"/>
<dbReference type="PANTHER" id="PTHR16675:SF242">
    <property type="entry name" value="MAJOR HISTOCOMPATIBILITY COMPLEX CLASS I-RELATED GENE PROTEIN"/>
    <property type="match status" value="1"/>
</dbReference>
<feature type="transmembrane region" description="Helical" evidence="12">
    <location>
        <begin position="303"/>
        <end position="328"/>
    </location>
</feature>
<dbReference type="Gene3D" id="3.30.500.10">
    <property type="entry name" value="MHC class I-like antigen recognition-like"/>
    <property type="match status" value="1"/>
</dbReference>
<dbReference type="Pfam" id="PF07654">
    <property type="entry name" value="C1-set"/>
    <property type="match status" value="1"/>
</dbReference>
<dbReference type="InterPro" id="IPR050208">
    <property type="entry name" value="MHC_class-I_related"/>
</dbReference>
<keyword evidence="9" id="KW-0325">Glycoprotein</keyword>
<dbReference type="GO" id="GO:0002474">
    <property type="term" value="P:antigen processing and presentation of peptide antigen via MHC class I"/>
    <property type="evidence" value="ECO:0007669"/>
    <property type="project" value="UniProtKB-KW"/>
</dbReference>
<dbReference type="InterPro" id="IPR001039">
    <property type="entry name" value="MHC_I_a_a1/a2"/>
</dbReference>
<dbReference type="OrthoDB" id="9028748at2759"/>
<dbReference type="GO" id="GO:0042612">
    <property type="term" value="C:MHC class I protein complex"/>
    <property type="evidence" value="ECO:0007669"/>
    <property type="project" value="UniProtKB-KW"/>
</dbReference>
<accession>B5BSB9</accession>
<evidence type="ECO:0000256" key="9">
    <source>
        <dbReference type="ARBA" id="ARBA00023180"/>
    </source>
</evidence>
<evidence type="ECO:0000256" key="8">
    <source>
        <dbReference type="ARBA" id="ARBA00023157"/>
    </source>
</evidence>
<dbReference type="InterPro" id="IPR011161">
    <property type="entry name" value="MHC_I-like_Ag-recog"/>
</dbReference>
<keyword evidence="8" id="KW-1015">Disulfide bond</keyword>
<comment type="similarity">
    <text evidence="10">Belongs to the MHC class I family.</text>
</comment>
<dbReference type="InterPro" id="IPR011162">
    <property type="entry name" value="MHC_I/II-like_Ag-recog"/>
</dbReference>
<dbReference type="PROSITE" id="PS00290">
    <property type="entry name" value="IG_MHC"/>
    <property type="match status" value="1"/>
</dbReference>
<dbReference type="InterPro" id="IPR003597">
    <property type="entry name" value="Ig_C1-set"/>
</dbReference>
<dbReference type="FunFam" id="3.30.500.10:FF:000001">
    <property type="entry name" value="H-2 class I histocompatibility antigen, alpha chain"/>
    <property type="match status" value="1"/>
</dbReference>
<gene>
    <name evidence="15" type="primary">BF1</name>
</gene>
<feature type="chain" id="PRO_5002830281" evidence="13">
    <location>
        <begin position="27"/>
        <end position="360"/>
    </location>
</feature>
<feature type="domain" description="Ig-like" evidence="14">
    <location>
        <begin position="208"/>
        <end position="287"/>
    </location>
</feature>
<evidence type="ECO:0000256" key="13">
    <source>
        <dbReference type="SAM" id="SignalP"/>
    </source>
</evidence>
<evidence type="ECO:0000313" key="15">
    <source>
        <dbReference type="EMBL" id="BAG69313.1"/>
    </source>
</evidence>
<feature type="region of interest" description="Disordered" evidence="11">
    <location>
        <begin position="338"/>
        <end position="360"/>
    </location>
</feature>
<feature type="compositionally biased region" description="Low complexity" evidence="11">
    <location>
        <begin position="348"/>
        <end position="360"/>
    </location>
</feature>
<dbReference type="InterPro" id="IPR007110">
    <property type="entry name" value="Ig-like_dom"/>
</dbReference>
<evidence type="ECO:0000256" key="12">
    <source>
        <dbReference type="SAM" id="Phobius"/>
    </source>
</evidence>
<reference evidence="15" key="1">
    <citation type="journal article" date="2008" name="J. Immunol.">
        <title>Contribution of mutation, recombination, and gene conversion to chicken MHC-B haplotype diversity.</title>
        <authorList>
            <person name="Hosomichi K."/>
            <person name="Miller M.M."/>
            <person name="Goto R.M."/>
            <person name="Wang Y."/>
            <person name="Suzuki S."/>
            <person name="Kulski J.K."/>
            <person name="Nishibori M."/>
            <person name="Inoko H."/>
            <person name="Hanzawa K."/>
            <person name="Shiina T."/>
        </authorList>
    </citation>
    <scope>NUCLEOTIDE SEQUENCE</scope>
    <source>
        <strain evidence="15">15.15I-5</strain>
    </source>
</reference>
<keyword evidence="4 13" id="KW-0732">Signal</keyword>
<evidence type="ECO:0000256" key="11">
    <source>
        <dbReference type="SAM" id="MobiDB-lite"/>
    </source>
</evidence>
<dbReference type="FunFam" id="2.60.40.10:FF:000204">
    <property type="entry name" value="Major histocompatibility complex, class I-related protein"/>
    <property type="match status" value="1"/>
</dbReference>
<name>B5BSB9_CHICK</name>
<dbReference type="SUPFAM" id="SSF54452">
    <property type="entry name" value="MHC antigen-recognition domain"/>
    <property type="match status" value="1"/>
</dbReference>
<feature type="signal peptide" evidence="13">
    <location>
        <begin position="1"/>
        <end position="26"/>
    </location>
</feature>
<keyword evidence="7 12" id="KW-0472">Membrane</keyword>
<evidence type="ECO:0000256" key="1">
    <source>
        <dbReference type="ARBA" id="ARBA00004479"/>
    </source>
</evidence>
<dbReference type="Pfam" id="PF00129">
    <property type="entry name" value="MHC_I"/>
    <property type="match status" value="1"/>
</dbReference>
<dbReference type="SMART" id="SM00407">
    <property type="entry name" value="IGc1"/>
    <property type="match status" value="1"/>
</dbReference>
<dbReference type="SUPFAM" id="SSF48726">
    <property type="entry name" value="Immunoglobulin"/>
    <property type="match status" value="1"/>
</dbReference>
<dbReference type="EMBL" id="AB426142">
    <property type="protein sequence ID" value="BAG69313.1"/>
    <property type="molecule type" value="Genomic_DNA"/>
</dbReference>
<evidence type="ECO:0000256" key="5">
    <source>
        <dbReference type="ARBA" id="ARBA00022859"/>
    </source>
</evidence>
<keyword evidence="6 12" id="KW-1133">Transmembrane helix</keyword>
<dbReference type="Gene3D" id="2.60.40.10">
    <property type="entry name" value="Immunoglobulins"/>
    <property type="match status" value="1"/>
</dbReference>
<dbReference type="PANTHER" id="PTHR16675">
    <property type="entry name" value="MHC CLASS I-RELATED"/>
    <property type="match status" value="1"/>
</dbReference>
<dbReference type="PRINTS" id="PR01638">
    <property type="entry name" value="MHCCLASSI"/>
</dbReference>
<organism evidence="15">
    <name type="scientific">Gallus gallus</name>
    <name type="common">Chicken</name>
    <dbReference type="NCBI Taxonomy" id="9031"/>
    <lineage>
        <taxon>Eukaryota</taxon>
        <taxon>Metazoa</taxon>
        <taxon>Chordata</taxon>
        <taxon>Craniata</taxon>
        <taxon>Vertebrata</taxon>
        <taxon>Euteleostomi</taxon>
        <taxon>Archelosauria</taxon>
        <taxon>Archosauria</taxon>
        <taxon>Dinosauria</taxon>
        <taxon>Saurischia</taxon>
        <taxon>Theropoda</taxon>
        <taxon>Coelurosauria</taxon>
        <taxon>Aves</taxon>
        <taxon>Neognathae</taxon>
        <taxon>Galloanserae</taxon>
        <taxon>Galliformes</taxon>
        <taxon>Phasianidae</taxon>
        <taxon>Phasianinae</taxon>
        <taxon>Gallus</taxon>
    </lineage>
</organism>
<keyword evidence="5" id="KW-0391">Immunity</keyword>
<dbReference type="InterPro" id="IPR037055">
    <property type="entry name" value="MHC_I-like_Ag-recog_sf"/>
</dbReference>
<dbReference type="InterPro" id="IPR003006">
    <property type="entry name" value="Ig/MHC_CS"/>
</dbReference>
<dbReference type="PROSITE" id="PS50835">
    <property type="entry name" value="IG_LIKE"/>
    <property type="match status" value="1"/>
</dbReference>
<evidence type="ECO:0000256" key="6">
    <source>
        <dbReference type="ARBA" id="ARBA00022989"/>
    </source>
</evidence>
<comment type="subcellular location">
    <subcellularLocation>
        <location evidence="1">Membrane</location>
        <topology evidence="1">Single-pass type I membrane protein</topology>
    </subcellularLocation>
</comment>
<keyword evidence="2" id="KW-0490">MHC I</keyword>
<evidence type="ECO:0000256" key="7">
    <source>
        <dbReference type="ARBA" id="ARBA00023136"/>
    </source>
</evidence>
<sequence length="360" mass="39639">MRPCGAVGLGLLRLGLLLAAVCGAAAELHTLRYIHTAMTDPGPGQPWYVDVGYVDGELFVHYNSTARRYVPRTEWMAAKADQQYWDEQTQIAQGNERSVKVSLDTLQERYNQTGGSHTAQWMYGCDILEDGTIRGYHQEAYDGRDFIAFDKGTMTFTAAVPEAVPTKRKWEEGGVAEGRKQYLEETCVEWLRRYVEYGKAELGRRERPEVRVWGKEADGILTLSCRAHGFYPRPIAVSWLKDGAVRGQDAQSGGIVPNGDGTYHTWVTIDAQPGDGDKYQCRVEHASLPQPGLYSWEPPQPNLVPIVAGVAVAIVAIAIVVGVGFIIYRRHAGKKGKGYNIMPDREGGSSSSSTGSNPSV</sequence>
<evidence type="ECO:0000256" key="2">
    <source>
        <dbReference type="ARBA" id="ARBA00022451"/>
    </source>
</evidence>
<evidence type="ECO:0000256" key="10">
    <source>
        <dbReference type="RuleBase" id="RU004439"/>
    </source>
</evidence>